<evidence type="ECO:0000313" key="1">
    <source>
        <dbReference type="EMBL" id="KAB5607129.1"/>
    </source>
</evidence>
<proteinExistence type="predicted"/>
<reference evidence="1 2" key="1">
    <citation type="journal article" date="2019" name="Int. J. Syst. Evol. Microbiol.">
        <title>Bifidobacterium jacchi sp. nov., isolated from the faeces of a baby common marmoset (Callithrix jacchus).</title>
        <authorList>
            <person name="Modesto M."/>
            <person name="Watanabe K."/>
            <person name="Arita M."/>
            <person name="Satti M."/>
            <person name="Oki K."/>
            <person name="Sciavilla P."/>
            <person name="Patavino C."/>
            <person name="Camma C."/>
            <person name="Michelini S."/>
            <person name="Sgorbati B."/>
            <person name="Mattarelli P."/>
        </authorList>
    </citation>
    <scope>NUCLEOTIDE SEQUENCE [LARGE SCALE GENOMIC DNA]</scope>
    <source>
        <strain evidence="1 2">MRM 9.3</strain>
    </source>
</reference>
<dbReference type="Proteomes" id="UP000326336">
    <property type="component" value="Unassembled WGS sequence"/>
</dbReference>
<protein>
    <submittedName>
        <fullName evidence="1">Uncharacterized protein</fullName>
    </submittedName>
</protein>
<evidence type="ECO:0000313" key="2">
    <source>
        <dbReference type="Proteomes" id="UP000326336"/>
    </source>
</evidence>
<organism evidence="1 2">
    <name type="scientific">Bifidobacterium jacchi</name>
    <dbReference type="NCBI Taxonomy" id="2490545"/>
    <lineage>
        <taxon>Bacteria</taxon>
        <taxon>Bacillati</taxon>
        <taxon>Actinomycetota</taxon>
        <taxon>Actinomycetes</taxon>
        <taxon>Bifidobacteriales</taxon>
        <taxon>Bifidobacteriaceae</taxon>
        <taxon>Bifidobacterium</taxon>
    </lineage>
</organism>
<accession>A0A5N5RJ45</accession>
<sequence>MMKRIVALRPSVLLTLASEPIAIVTAGGFNTRGHHRERQFGHALLTHRRQRRAMSPARLSDTRRKDCRDRAYTIPRMSRAGTGAGAHRYTLMCPMRPGILSQKFVDEFLAQDVGRCPAWHDACSDNGMLVANWQPTSSNGKRGKMAESQGFRLLSAFEAVGMMVANWQPTRHWSNRDQCAASEVR</sequence>
<dbReference type="RefSeq" id="WP_151916787.1">
    <property type="nucleotide sequence ID" value="NZ_RQSP01000015.1"/>
</dbReference>
<keyword evidence="2" id="KW-1185">Reference proteome</keyword>
<dbReference type="AlphaFoldDB" id="A0A5N5RJ45"/>
<dbReference type="EMBL" id="RQSP01000015">
    <property type="protein sequence ID" value="KAB5607129.1"/>
    <property type="molecule type" value="Genomic_DNA"/>
</dbReference>
<gene>
    <name evidence="1" type="ORF">EHS19_05560</name>
</gene>
<comment type="caution">
    <text evidence="1">The sequence shown here is derived from an EMBL/GenBank/DDBJ whole genome shotgun (WGS) entry which is preliminary data.</text>
</comment>
<name>A0A5N5RJ45_9BIFI</name>